<dbReference type="RefSeq" id="WP_071915812.1">
    <property type="nucleotide sequence ID" value="NZ_CP017637.1"/>
</dbReference>
<name>A0A1L3FKC2_BRAJP</name>
<evidence type="ECO:0000313" key="3">
    <source>
        <dbReference type="Proteomes" id="UP000181962"/>
    </source>
</evidence>
<gene>
    <name evidence="2" type="ORF">BKD09_36010</name>
</gene>
<sequence length="70" mass="7504">MSQLPDGHVRYPSHSWGPFAEDPSLDVGITGEALAEAVRGAWIEAGGTDETFGETFPHLAESRPKQPMPA</sequence>
<reference evidence="2 3" key="1">
    <citation type="submission" date="2016-11" db="EMBL/GenBank/DDBJ databases">
        <title>Complete Genome Sequence of Bradyrhizobium sp. strain J5, an isolated from soybean nodule in Hokkaido.</title>
        <authorList>
            <person name="Kanehara K."/>
        </authorList>
    </citation>
    <scope>NUCLEOTIDE SEQUENCE [LARGE SCALE GENOMIC DNA]</scope>
    <source>
        <strain evidence="2 3">J5</strain>
    </source>
</reference>
<dbReference type="EMBL" id="CP017637">
    <property type="protein sequence ID" value="APG13776.1"/>
    <property type="molecule type" value="Genomic_DNA"/>
</dbReference>
<accession>A0A1L3FKC2</accession>
<evidence type="ECO:0000256" key="1">
    <source>
        <dbReference type="SAM" id="MobiDB-lite"/>
    </source>
</evidence>
<feature type="region of interest" description="Disordered" evidence="1">
    <location>
        <begin position="48"/>
        <end position="70"/>
    </location>
</feature>
<evidence type="ECO:0000313" key="2">
    <source>
        <dbReference type="EMBL" id="APG13776.1"/>
    </source>
</evidence>
<dbReference type="AlphaFoldDB" id="A0A1L3FKC2"/>
<dbReference type="Proteomes" id="UP000181962">
    <property type="component" value="Chromosome"/>
</dbReference>
<protein>
    <submittedName>
        <fullName evidence="2">Uncharacterized protein</fullName>
    </submittedName>
</protein>
<organism evidence="2 3">
    <name type="scientific">Bradyrhizobium japonicum</name>
    <dbReference type="NCBI Taxonomy" id="375"/>
    <lineage>
        <taxon>Bacteria</taxon>
        <taxon>Pseudomonadati</taxon>
        <taxon>Pseudomonadota</taxon>
        <taxon>Alphaproteobacteria</taxon>
        <taxon>Hyphomicrobiales</taxon>
        <taxon>Nitrobacteraceae</taxon>
        <taxon>Bradyrhizobium</taxon>
    </lineage>
</organism>
<proteinExistence type="predicted"/>